<feature type="region of interest" description="Disordered" evidence="1">
    <location>
        <begin position="74"/>
        <end position="137"/>
    </location>
</feature>
<comment type="caution">
    <text evidence="2">The sequence shown here is derived from an EMBL/GenBank/DDBJ whole genome shotgun (WGS) entry which is preliminary data.</text>
</comment>
<gene>
    <name evidence="2" type="primary">Hmgb3</name>
    <name evidence="2" type="ORF">TNIN_208211</name>
</gene>
<dbReference type="EMBL" id="BMAV01005597">
    <property type="protein sequence ID" value="GFY46761.1"/>
    <property type="molecule type" value="Genomic_DNA"/>
</dbReference>
<reference evidence="2" key="1">
    <citation type="submission" date="2020-08" db="EMBL/GenBank/DDBJ databases">
        <title>Multicomponent nature underlies the extraordinary mechanical properties of spider dragline silk.</title>
        <authorList>
            <person name="Kono N."/>
            <person name="Nakamura H."/>
            <person name="Mori M."/>
            <person name="Yoshida Y."/>
            <person name="Ohtoshi R."/>
            <person name="Malay A.D."/>
            <person name="Moran D.A.P."/>
            <person name="Tomita M."/>
            <person name="Numata K."/>
            <person name="Arakawa K."/>
        </authorList>
    </citation>
    <scope>NUCLEOTIDE SEQUENCE</scope>
</reference>
<protein>
    <submittedName>
        <fullName evidence="2">High mobility group protein B3</fullName>
    </submittedName>
</protein>
<evidence type="ECO:0000256" key="1">
    <source>
        <dbReference type="SAM" id="MobiDB-lite"/>
    </source>
</evidence>
<name>A0A8X6X5Y5_9ARAC</name>
<dbReference type="Proteomes" id="UP000886998">
    <property type="component" value="Unassembled WGS sequence"/>
</dbReference>
<organism evidence="2 3">
    <name type="scientific">Trichonephila inaurata madagascariensis</name>
    <dbReference type="NCBI Taxonomy" id="2747483"/>
    <lineage>
        <taxon>Eukaryota</taxon>
        <taxon>Metazoa</taxon>
        <taxon>Ecdysozoa</taxon>
        <taxon>Arthropoda</taxon>
        <taxon>Chelicerata</taxon>
        <taxon>Arachnida</taxon>
        <taxon>Araneae</taxon>
        <taxon>Araneomorphae</taxon>
        <taxon>Entelegynae</taxon>
        <taxon>Araneoidea</taxon>
        <taxon>Nephilidae</taxon>
        <taxon>Trichonephila</taxon>
        <taxon>Trichonephila inaurata</taxon>
    </lineage>
</organism>
<evidence type="ECO:0000313" key="3">
    <source>
        <dbReference type="Proteomes" id="UP000886998"/>
    </source>
</evidence>
<keyword evidence="3" id="KW-1185">Reference proteome</keyword>
<evidence type="ECO:0000313" key="2">
    <source>
        <dbReference type="EMBL" id="GFY46761.1"/>
    </source>
</evidence>
<feature type="compositionally biased region" description="Polar residues" evidence="1">
    <location>
        <begin position="114"/>
        <end position="123"/>
    </location>
</feature>
<feature type="compositionally biased region" description="Basic residues" evidence="1">
    <location>
        <begin position="90"/>
        <end position="103"/>
    </location>
</feature>
<sequence>MQLSTEYDYQQTMARQAAAAVNIANSSSAHSAMAPMPTLPAALNMSMNSVNQGYSASGLNSSLGNSNAVYHYSYGSLESPRSGNGNSVVGHRRTSGRKSKKNKSNKDGNPPPKQETTTNIQCKQNREDLLKGSGMEF</sequence>
<accession>A0A8X6X5Y5</accession>
<proteinExistence type="predicted"/>
<dbReference type="AlphaFoldDB" id="A0A8X6X5Y5"/>